<evidence type="ECO:0000256" key="11">
    <source>
        <dbReference type="ARBA" id="ARBA00023136"/>
    </source>
</evidence>
<evidence type="ECO:0000256" key="8">
    <source>
        <dbReference type="ARBA" id="ARBA00022837"/>
    </source>
</evidence>
<evidence type="ECO:0000313" key="18">
    <source>
        <dbReference type="EMBL" id="KAK3608192.1"/>
    </source>
</evidence>
<dbReference type="Gene3D" id="2.60.40.60">
    <property type="entry name" value="Cadherins"/>
    <property type="match status" value="27"/>
</dbReference>
<evidence type="ECO:0000256" key="2">
    <source>
        <dbReference type="ARBA" id="ARBA00022475"/>
    </source>
</evidence>
<gene>
    <name evidence="18" type="ORF">CHS0354_039207</name>
</gene>
<evidence type="ECO:0000256" key="1">
    <source>
        <dbReference type="ARBA" id="ARBA00004251"/>
    </source>
</evidence>
<feature type="domain" description="Cadherin" evidence="17">
    <location>
        <begin position="744"/>
        <end position="848"/>
    </location>
</feature>
<keyword evidence="9" id="KW-0130">Cell adhesion</keyword>
<evidence type="ECO:0000256" key="13">
    <source>
        <dbReference type="ARBA" id="ARBA00023180"/>
    </source>
</evidence>
<feature type="domain" description="Cadherin" evidence="17">
    <location>
        <begin position="2032"/>
        <end position="2136"/>
    </location>
</feature>
<keyword evidence="11 15" id="KW-0472">Membrane</keyword>
<keyword evidence="19" id="KW-1185">Reference proteome</keyword>
<feature type="domain" description="Cadherin" evidence="17">
    <location>
        <begin position="1928"/>
        <end position="2031"/>
    </location>
</feature>
<dbReference type="EMBL" id="JAEAOA010002295">
    <property type="protein sequence ID" value="KAK3608192.1"/>
    <property type="molecule type" value="Genomic_DNA"/>
</dbReference>
<protein>
    <recommendedName>
        <fullName evidence="17">Cadherin domain-containing protein</fullName>
    </recommendedName>
</protein>
<dbReference type="Pfam" id="PF00028">
    <property type="entry name" value="Cadherin"/>
    <property type="match status" value="15"/>
</dbReference>
<dbReference type="GO" id="GO:0005886">
    <property type="term" value="C:plasma membrane"/>
    <property type="evidence" value="ECO:0007669"/>
    <property type="project" value="UniProtKB-SubCell"/>
</dbReference>
<feature type="domain" description="Cadherin" evidence="17">
    <location>
        <begin position="282"/>
        <end position="411"/>
    </location>
</feature>
<reference evidence="18" key="3">
    <citation type="submission" date="2023-05" db="EMBL/GenBank/DDBJ databases">
        <authorList>
            <person name="Smith C.H."/>
        </authorList>
    </citation>
    <scope>NUCLEOTIDE SEQUENCE</scope>
    <source>
        <strain evidence="18">CHS0354</strain>
        <tissue evidence="18">Mantle</tissue>
    </source>
</reference>
<keyword evidence="2" id="KW-1003">Cell membrane</keyword>
<evidence type="ECO:0000256" key="14">
    <source>
        <dbReference type="PROSITE-ProRule" id="PRU00043"/>
    </source>
</evidence>
<evidence type="ECO:0000256" key="12">
    <source>
        <dbReference type="ARBA" id="ARBA00023157"/>
    </source>
</evidence>
<dbReference type="GO" id="GO:0005509">
    <property type="term" value="F:calcium ion binding"/>
    <property type="evidence" value="ECO:0007669"/>
    <property type="project" value="UniProtKB-UniRule"/>
</dbReference>
<feature type="domain" description="Cadherin" evidence="17">
    <location>
        <begin position="1392"/>
        <end position="1502"/>
    </location>
</feature>
<feature type="domain" description="Cadherin" evidence="17">
    <location>
        <begin position="2351"/>
        <end position="2455"/>
    </location>
</feature>
<keyword evidence="10 15" id="KW-1133">Transmembrane helix</keyword>
<feature type="domain" description="Cadherin" evidence="17">
    <location>
        <begin position="153"/>
        <end position="269"/>
    </location>
</feature>
<dbReference type="SMART" id="SM00112">
    <property type="entry name" value="CA"/>
    <property type="match status" value="28"/>
</dbReference>
<proteinExistence type="predicted"/>
<feature type="domain" description="Cadherin" evidence="17">
    <location>
        <begin position="2779"/>
        <end position="2899"/>
    </location>
</feature>
<feature type="domain" description="Cadherin" evidence="17">
    <location>
        <begin position="1719"/>
        <end position="1828"/>
    </location>
</feature>
<evidence type="ECO:0000256" key="3">
    <source>
        <dbReference type="ARBA" id="ARBA00022536"/>
    </source>
</evidence>
<dbReference type="Proteomes" id="UP001195483">
    <property type="component" value="Unassembled WGS sequence"/>
</dbReference>
<keyword evidence="3" id="KW-0245">EGF-like domain</keyword>
<keyword evidence="4 15" id="KW-0812">Transmembrane</keyword>
<dbReference type="PROSITE" id="PS00232">
    <property type="entry name" value="CADHERIN_1"/>
    <property type="match status" value="5"/>
</dbReference>
<feature type="domain" description="Cadherin" evidence="17">
    <location>
        <begin position="2895"/>
        <end position="3009"/>
    </location>
</feature>
<evidence type="ECO:0000256" key="5">
    <source>
        <dbReference type="ARBA" id="ARBA00022723"/>
    </source>
</evidence>
<dbReference type="PRINTS" id="PR00205">
    <property type="entry name" value="CADHERIN"/>
</dbReference>
<feature type="transmembrane region" description="Helical" evidence="15">
    <location>
        <begin position="3259"/>
        <end position="3282"/>
    </location>
</feature>
<reference evidence="18" key="1">
    <citation type="journal article" date="2021" name="Genome Biol. Evol.">
        <title>A High-Quality Reference Genome for a Parasitic Bivalve with Doubly Uniparental Inheritance (Bivalvia: Unionida).</title>
        <authorList>
            <person name="Smith C.H."/>
        </authorList>
    </citation>
    <scope>NUCLEOTIDE SEQUENCE</scope>
    <source>
        <strain evidence="18">CHS0354</strain>
    </source>
</reference>
<feature type="chain" id="PRO_5042087669" description="Cadherin domain-containing protein" evidence="16">
    <location>
        <begin position="20"/>
        <end position="3387"/>
    </location>
</feature>
<keyword evidence="13" id="KW-0325">Glycoprotein</keyword>
<evidence type="ECO:0000256" key="6">
    <source>
        <dbReference type="ARBA" id="ARBA00022729"/>
    </source>
</evidence>
<feature type="domain" description="Cadherin" evidence="17">
    <location>
        <begin position="532"/>
        <end position="642"/>
    </location>
</feature>
<evidence type="ECO:0000256" key="10">
    <source>
        <dbReference type="ARBA" id="ARBA00022989"/>
    </source>
</evidence>
<feature type="domain" description="Cadherin" evidence="17">
    <location>
        <begin position="1173"/>
        <end position="1280"/>
    </location>
</feature>
<dbReference type="InterPro" id="IPR020894">
    <property type="entry name" value="Cadherin_CS"/>
</dbReference>
<dbReference type="FunFam" id="2.60.40.60:FF:000058">
    <property type="entry name" value="FAT atypical cadherin 3"/>
    <property type="match status" value="1"/>
</dbReference>
<evidence type="ECO:0000313" key="19">
    <source>
        <dbReference type="Proteomes" id="UP001195483"/>
    </source>
</evidence>
<feature type="domain" description="Cadherin" evidence="17">
    <location>
        <begin position="952"/>
        <end position="1060"/>
    </location>
</feature>
<evidence type="ECO:0000256" key="15">
    <source>
        <dbReference type="SAM" id="Phobius"/>
    </source>
</evidence>
<evidence type="ECO:0000256" key="16">
    <source>
        <dbReference type="SAM" id="SignalP"/>
    </source>
</evidence>
<feature type="domain" description="Cadherin" evidence="17">
    <location>
        <begin position="1823"/>
        <end position="1927"/>
    </location>
</feature>
<dbReference type="InterPro" id="IPR015919">
    <property type="entry name" value="Cadherin-like_sf"/>
</dbReference>
<dbReference type="SUPFAM" id="SSF49313">
    <property type="entry name" value="Cadherin-like"/>
    <property type="match status" value="26"/>
</dbReference>
<keyword evidence="12" id="KW-1015">Disulfide bond</keyword>
<evidence type="ECO:0000256" key="9">
    <source>
        <dbReference type="ARBA" id="ARBA00022889"/>
    </source>
</evidence>
<feature type="domain" description="Cadherin" evidence="17">
    <location>
        <begin position="1613"/>
        <end position="1723"/>
    </location>
</feature>
<feature type="domain" description="Cadherin" evidence="17">
    <location>
        <begin position="2138"/>
        <end position="2245"/>
    </location>
</feature>
<dbReference type="InterPro" id="IPR002126">
    <property type="entry name" value="Cadherin-like_dom"/>
</dbReference>
<dbReference type="PANTHER" id="PTHR24028">
    <property type="entry name" value="CADHERIN-87A"/>
    <property type="match status" value="1"/>
</dbReference>
<evidence type="ECO:0000256" key="4">
    <source>
        <dbReference type="ARBA" id="ARBA00022692"/>
    </source>
</evidence>
<evidence type="ECO:0000259" key="17">
    <source>
        <dbReference type="PROSITE" id="PS50268"/>
    </source>
</evidence>
<accession>A0AAE0WC72</accession>
<feature type="domain" description="Cadherin" evidence="17">
    <location>
        <begin position="1503"/>
        <end position="1612"/>
    </location>
</feature>
<keyword evidence="5" id="KW-0479">Metal-binding</keyword>
<feature type="domain" description="Cadherin" evidence="17">
    <location>
        <begin position="849"/>
        <end position="951"/>
    </location>
</feature>
<feature type="domain" description="Cadherin" evidence="17">
    <location>
        <begin position="2246"/>
        <end position="2350"/>
    </location>
</feature>
<feature type="domain" description="Cadherin" evidence="17">
    <location>
        <begin position="643"/>
        <end position="744"/>
    </location>
</feature>
<dbReference type="GO" id="GO:0007156">
    <property type="term" value="P:homophilic cell adhesion via plasma membrane adhesion molecules"/>
    <property type="evidence" value="ECO:0007669"/>
    <property type="project" value="InterPro"/>
</dbReference>
<comment type="subcellular location">
    <subcellularLocation>
        <location evidence="1">Cell membrane</location>
        <topology evidence="1">Single-pass type I membrane protein</topology>
    </subcellularLocation>
</comment>
<feature type="domain" description="Cadherin" evidence="17">
    <location>
        <begin position="25"/>
        <end position="152"/>
    </location>
</feature>
<keyword evidence="6 16" id="KW-0732">Signal</keyword>
<dbReference type="FunFam" id="2.60.40.60:FF:000123">
    <property type="entry name" value="Protocadherin beta 4"/>
    <property type="match status" value="1"/>
</dbReference>
<feature type="domain" description="Cadherin" evidence="17">
    <location>
        <begin position="1281"/>
        <end position="1389"/>
    </location>
</feature>
<dbReference type="PANTHER" id="PTHR24028:SF328">
    <property type="entry name" value="CADHERIN-3"/>
    <property type="match status" value="1"/>
</dbReference>
<dbReference type="CDD" id="cd11304">
    <property type="entry name" value="Cadherin_repeat"/>
    <property type="match status" value="24"/>
</dbReference>
<feature type="domain" description="Cadherin" evidence="17">
    <location>
        <begin position="422"/>
        <end position="530"/>
    </location>
</feature>
<reference evidence="18" key="2">
    <citation type="journal article" date="2021" name="Genome Biol. Evol.">
        <title>Developing a high-quality reference genome for a parasitic bivalve with doubly uniparental inheritance (Bivalvia: Unionida).</title>
        <authorList>
            <person name="Smith C.H."/>
        </authorList>
    </citation>
    <scope>NUCLEOTIDE SEQUENCE</scope>
    <source>
        <strain evidence="18">CHS0354</strain>
        <tissue evidence="18">Mantle</tissue>
    </source>
</reference>
<dbReference type="FunFam" id="2.60.40.60:FF:000020">
    <property type="entry name" value="Dachsous cadherin-related 1b"/>
    <property type="match status" value="1"/>
</dbReference>
<comment type="caution">
    <text evidence="18">The sequence shown here is derived from an EMBL/GenBank/DDBJ whole genome shotgun (WGS) entry which is preliminary data.</text>
</comment>
<dbReference type="InterPro" id="IPR050174">
    <property type="entry name" value="Protocadherin/Cadherin-CA"/>
</dbReference>
<feature type="domain" description="Cadherin" evidence="17">
    <location>
        <begin position="2667"/>
        <end position="2777"/>
    </location>
</feature>
<feature type="domain" description="Cadherin" evidence="17">
    <location>
        <begin position="1061"/>
        <end position="1168"/>
    </location>
</feature>
<feature type="signal peptide" evidence="16">
    <location>
        <begin position="1"/>
        <end position="19"/>
    </location>
</feature>
<evidence type="ECO:0000256" key="7">
    <source>
        <dbReference type="ARBA" id="ARBA00022737"/>
    </source>
</evidence>
<feature type="domain" description="Cadherin" evidence="17">
    <location>
        <begin position="3020"/>
        <end position="3143"/>
    </location>
</feature>
<sequence>MGWSFGFLTITLLLADARAQTPCSMNSSITVTLEEGNVTASQILDSNSPYQAALPVIGLLSDDTNGITLVMTSDNPLTPNPNNTFRIEDFGTGTRIRLITSVDRDGPDFTTLDDIEIISFRLKCTINADSTTTAYSTVTVNIKDINDNSPQFINMPYSISVEELTPVGTTVYRQISALDKDSGLQATINYAIFAEDGSLTNDSRKFNLTSDRFPYLVINESLDFEPMYTLGQTTFMINVVARDLGTPPRSAIAQVNMTVTDNDDLAPAFVYADCLLSGRYCVNPRYSTSVASGQVTNPLVIYPLVGFTRQAASTIRALDRDTLRSPLTFRIVGTSPVGYETYFSVAGSGPVSSGDKDIYTATLTQLRPITRSIIMTRVEVYILAVQANGRYEERATVTVEIDVPNSNPPNVTTASGVNIGYIYENSRLGQNVLDGTTSLAKPLQLIITDPDDNISGQKTAFNFSVTGTGLFNVDYNGYIYLASGSLDYETTKIAATFIVRVTETNTAEKRSTDITVTILVLDLNDNDPVFTSTGAVRVSVLEGDYTLSSRLLAQVNATDADSGANALLTYSIMSIEPAVPSGFFTINANTGDVSLSGRVTYPSNYVVVVKATDSAVSPDAVRSATKNLYVNVTSAGNNAPQIPSKLYTIIISESTVNETAIFIVPATDPDGQVLSFAITAGNAAGKFSIDSSGQLRTVGSLDREVIPTYSLTVTVRDTTTPAPLFATTTVSVILTDVNDNNPVFPSQYQFTVPENQPIGTSVGTVTATDADQPNTGNSELTYRLNLANNVFAINPNTGQITTLQPLDYESQNQYIFEVLAVDRASDSRTGTVSVTVIVTDVQDSVPLFTQQIFTANVAEGNDNAFVIFVSAVDVDMVDNIQYKFLSPATATTFTINSASGQINTAVALDYETQRYYEFFVTTVDGQGSTNPSSTATVRVTVLDQNDNNPVLSLSTPSVQVFEDAEVNHVLVIASATDADAANTSNSEIRFLIVSVSPSSGLSFFSIDRDNGILVIEKSLTNDPGVNQYQIIVRASDRGTPVQSFQVPFIVTVFRNTAPLFVSNSVLVNINHTMAPRTFVASIQAVDADPGDYGRLNYQLLGDSIASRYFQLVAAGNGVNIMTFDELTKDTGRTYYLTITAKDNAGIISKTATTTVTVNVNRNLQDPRWLNLPANLQTMISITENDPLGQAVFTLSANDLDILPPDNEVEYHLIGNDLALTYFKIDSSSGIISLIRVPVQNRTIDQFTVTVSLTDKGVPPRTTGTTTLFVNVLRNLQPPVYFNTSYYVQLREGVPIGTSVVQVSATDSDANSNFNQITYRIVGDDTAPNFFTVISSGSLAGWIITSGNLATDLTDTFRIRIEAADNGAFQFKASALVYVKVLRNLNRPQWRSNQFSAVVSIPETQNVDSVIYNLPLVTDNDFTSPDNITNYKLTGSTPIQGQNYYQVNATTGEVAIKKDLTRDHNITLYILTFQAYDLGTPSLMATQTFTLTVNVLRNTRPVFSPSIYSVSVDETWNVSTNILLLFSSDSDMINNPGGLFGHLSYRIASPASALPYFMVVVDNGQAVIRVNSVLINAPLDRYLLLVQVTDDGGLSDYAEVTIEIRRNLNAPQFMQASYVVNITEDLSVGSDINITVLARDADLRGRIAYRTEGICPADTFFLIDNLTGNIQIRQDLRADSLRLTIYTLRVVAYDTAKPLVTGTALVYVTVRRNLNSPVIRPPTVALTVPEDTNITFWGYRVNVTDLDSRYLTCLIIGNAKAQEFFRIEPDSCLIKMRNSLVTDPDKTTQYRIQVQVSDDGMPPNTVTGEIVINVQRDRFNPGFINLPVYITIEETASIGSVVYKIDVSDGDQIGKLIYQLDGYLPAETFFTINSTTGVITVRNSPNLDVLERGSYTLRVCVYDDAWPSNRICSNLTVVINRNPSSPQFLQRSYGQTIRANFAPGDIVIQITAQDLDRDKLRITNEASAPIKNIFYVNPDSGSVMLIKSLMNITTIQVYQFNVSVTDGRHTNPKTDRVTVTISVTPLLGPPAFSNSSVEITIPLTEITGYIVYTLIAQDPDQLGFVQYKLIGFPLGQEYFAVNPNTGAVTLRKALTLNPDKFPSYVLLIEAYDSFEPEDKNYITLIILVNKNLYAPEFRPTSSYTASIKDYDPIGTSVTKVSAQDLDKTEPENNVIYRIDVGRAGGDEYFRIDPNTGLITIINQLYKDTARPTQYTLYVLATDPSYNPKTATATIFVTVERNVAPTFNPNTYSMIVSETTPLFNPIITVFATDANPKNSSNGQLVFIIIDAAARNVWQIDEQNGTLSPRVGLCDIIQEIWEFTIQVNDKGMPSLFDRASVRLTITRIGKPTFPDTEYFFTKDENMPVNTTIIQMQVNDPQPLSILIYEIRGDGLAPTYFEINNITGVIKTSKLFTDDNNMTPSYTVRVFAYRQNNPLDYAEALVHIAVIRNPSAPTFLHGDLTFRIPESQPLSVAFGKVNATDPDVGTNGEITYSISEIMPVYASSYFFVNPNTGTLSVIGNLMDDPTTLQYSLTVVAKDNGASKRRQAQVRVTVIVSKNPNPPVFQKFLYTVFINENAPAWSDVVQVIATDKDNDTVFYMMVYNPPTSEYFRLNNNTGSITTATELWRDRTQSYTLKVTASDNTAASKTSTATVSVIVTRNPNPPVFISNQYEKRISEYIEVRAAIIRVEATDGDNPNSDSGRLRYSINATVPSIAANYFSISPTYGEINLARTLTTDEIQDLSVQLSAVAQDISESPKFVQAQVRIFIIRNQYAPRFIGGNTYTVSASDVLPVGYTLLTVSATDNDTNVPESANTPNAEIEYQIIGNTNSFARYFHVRQNGEVYVAQLLTFADKRDSVSVTIRATDKSWKPKYTDATLTVRINYTINQVGQLGFTQPEWIIDVFENEASRDLKRLDVEGQETYRISCSILSGNIQGRGGPVFSIRRDDLSKNCILTLMTSLDFETQQRYDLVVSVSKSITKRQAYIYNTWPQAKITVMVLDVNDNRPTFVFPFYPPFTGLQKKYISAISLNALVDQNVFSITARDADSGDNGNVTYHEGDTTKRVPTNIKIPFSVNPVDGVIVPTGEFDKADNSPRTFRFEVLAQDNPKDVNSQEKDNAEVVINLIEDKHRFVLVLKGSTPDQVLAEKERIRQAIQSETGLIAIIETIERRRILKDNKQIVAVPTDTDIIFVLSQLEPPNFPLIENSDPKIAVFLANNRVSALAPGKYTVDKIRTPYAEGSELQFRITKSYVWWLDDPWAALIAITAISILLCLVGLVYIIFTHARYEKYLNQYRVMQVGYDHPEFVEPPSFLREYETQSLQMYVPPDEAIQGTDTLALDYGADEDITEDSEGIEGFASAINPAFHKDEPNQFHRQHSEFPEGTTML</sequence>
<keyword evidence="8 14" id="KW-0106">Calcium</keyword>
<organism evidence="18 19">
    <name type="scientific">Potamilus streckersoni</name>
    <dbReference type="NCBI Taxonomy" id="2493646"/>
    <lineage>
        <taxon>Eukaryota</taxon>
        <taxon>Metazoa</taxon>
        <taxon>Spiralia</taxon>
        <taxon>Lophotrochozoa</taxon>
        <taxon>Mollusca</taxon>
        <taxon>Bivalvia</taxon>
        <taxon>Autobranchia</taxon>
        <taxon>Heteroconchia</taxon>
        <taxon>Palaeoheterodonta</taxon>
        <taxon>Unionida</taxon>
        <taxon>Unionoidea</taxon>
        <taxon>Unionidae</taxon>
        <taxon>Ambleminae</taxon>
        <taxon>Lampsilini</taxon>
        <taxon>Potamilus</taxon>
    </lineage>
</organism>
<dbReference type="PROSITE" id="PS50268">
    <property type="entry name" value="CADHERIN_2"/>
    <property type="match status" value="28"/>
</dbReference>
<feature type="domain" description="Cadherin" evidence="17">
    <location>
        <begin position="2456"/>
        <end position="2564"/>
    </location>
</feature>
<feature type="domain" description="Cadherin" evidence="17">
    <location>
        <begin position="2565"/>
        <end position="2666"/>
    </location>
</feature>
<keyword evidence="7" id="KW-0677">Repeat</keyword>
<name>A0AAE0WC72_9BIVA</name>